<organism evidence="2">
    <name type="scientific">Schizaphis graminum</name>
    <name type="common">Green bug aphid</name>
    <dbReference type="NCBI Taxonomy" id="13262"/>
    <lineage>
        <taxon>Eukaryota</taxon>
        <taxon>Metazoa</taxon>
        <taxon>Ecdysozoa</taxon>
        <taxon>Arthropoda</taxon>
        <taxon>Hexapoda</taxon>
        <taxon>Insecta</taxon>
        <taxon>Pterygota</taxon>
        <taxon>Neoptera</taxon>
        <taxon>Paraneoptera</taxon>
        <taxon>Hemiptera</taxon>
        <taxon>Sternorrhyncha</taxon>
        <taxon>Aphidomorpha</taxon>
        <taxon>Aphidoidea</taxon>
        <taxon>Aphididae</taxon>
        <taxon>Aphidini</taxon>
        <taxon>Schizaphis</taxon>
    </lineage>
</organism>
<name>A0A2S2PBW9_SCHGA</name>
<evidence type="ECO:0000313" key="2">
    <source>
        <dbReference type="EMBL" id="MBY26957.1"/>
    </source>
</evidence>
<reference evidence="2" key="1">
    <citation type="submission" date="2018-04" db="EMBL/GenBank/DDBJ databases">
        <title>Transcriptome of Schizaphis graminum biotype I.</title>
        <authorList>
            <person name="Scully E.D."/>
            <person name="Geib S.M."/>
            <person name="Palmer N.A."/>
            <person name="Koch K."/>
            <person name="Bradshaw J."/>
            <person name="Heng-Moss T."/>
            <person name="Sarath G."/>
        </authorList>
    </citation>
    <scope>NUCLEOTIDE SEQUENCE</scope>
</reference>
<gene>
    <name evidence="2" type="ORF">g.73343</name>
</gene>
<dbReference type="EMBL" id="GGMR01014338">
    <property type="protein sequence ID" value="MBY26957.1"/>
    <property type="molecule type" value="Transcribed_RNA"/>
</dbReference>
<proteinExistence type="predicted"/>
<protein>
    <submittedName>
        <fullName evidence="2">Uncharacterized protein</fullName>
    </submittedName>
</protein>
<keyword evidence="1" id="KW-1133">Transmembrane helix</keyword>
<feature type="transmembrane region" description="Helical" evidence="1">
    <location>
        <begin position="115"/>
        <end position="135"/>
    </location>
</feature>
<evidence type="ECO:0000256" key="1">
    <source>
        <dbReference type="SAM" id="Phobius"/>
    </source>
</evidence>
<keyword evidence="1" id="KW-0472">Membrane</keyword>
<feature type="transmembrane region" description="Helical" evidence="1">
    <location>
        <begin position="86"/>
        <end position="103"/>
    </location>
</feature>
<accession>A0A2S2PBW9</accession>
<feature type="transmembrane region" description="Helical" evidence="1">
    <location>
        <begin position="32"/>
        <end position="54"/>
    </location>
</feature>
<keyword evidence="1" id="KW-0812">Transmembrane</keyword>
<sequence length="136" mass="15332">MDLYNLSWNATCGSADDFTSLLGIVYEETKRIILAIMSLLSVLFSIVIVTARLAEYILNAMLVTADDALMEPQTCSVILSFFKRPLVRSIATAVTAIFLWWLYVVTLIRPVYLEINWFLVLLVRNLCAVIVATFFG</sequence>
<dbReference type="AlphaFoldDB" id="A0A2S2PBW9"/>